<keyword evidence="2" id="KW-1185">Reference proteome</keyword>
<dbReference type="Proteomes" id="UP001597297">
    <property type="component" value="Unassembled WGS sequence"/>
</dbReference>
<proteinExistence type="predicted"/>
<name>A0ABW5DZN1_9BACT</name>
<accession>A0ABW5DZN1</accession>
<comment type="caution">
    <text evidence="1">The sequence shown here is derived from an EMBL/GenBank/DDBJ whole genome shotgun (WGS) entry which is preliminary data.</text>
</comment>
<reference evidence="2" key="1">
    <citation type="journal article" date="2019" name="Int. J. Syst. Evol. Microbiol.">
        <title>The Global Catalogue of Microorganisms (GCM) 10K type strain sequencing project: providing services to taxonomists for standard genome sequencing and annotation.</title>
        <authorList>
            <consortium name="The Broad Institute Genomics Platform"/>
            <consortium name="The Broad Institute Genome Sequencing Center for Infectious Disease"/>
            <person name="Wu L."/>
            <person name="Ma J."/>
        </authorList>
    </citation>
    <scope>NUCLEOTIDE SEQUENCE [LARGE SCALE GENOMIC DNA]</scope>
    <source>
        <strain evidence="2">JCM 16545</strain>
    </source>
</reference>
<evidence type="ECO:0000313" key="2">
    <source>
        <dbReference type="Proteomes" id="UP001597297"/>
    </source>
</evidence>
<gene>
    <name evidence="1" type="ORF">ACFSQZ_01325</name>
</gene>
<dbReference type="EMBL" id="JBHUJC010000002">
    <property type="protein sequence ID" value="MFD2275098.1"/>
    <property type="molecule type" value="Genomic_DNA"/>
</dbReference>
<dbReference type="RefSeq" id="WP_377092524.1">
    <property type="nucleotide sequence ID" value="NZ_JBHSJM010000001.1"/>
</dbReference>
<protein>
    <submittedName>
        <fullName evidence="1">Uncharacterized protein</fullName>
    </submittedName>
</protein>
<sequence length="154" mass="17871">MKSQSTPLDIIHHWWFTVNEPAKSNMALNIMLKLGLHNVSISSNVKLHEYLTEDLHYLKHVGRALSMRSLIDYILSEMTSDKKWEEITNFHLSIVDSSNFDKDARTEINSKIPEIEPNRTAWINAAKSWQDIRGEELSDQSILIWENTQSSQSF</sequence>
<organism evidence="1 2">
    <name type="scientific">Rubritalea spongiae</name>
    <dbReference type="NCBI Taxonomy" id="430797"/>
    <lineage>
        <taxon>Bacteria</taxon>
        <taxon>Pseudomonadati</taxon>
        <taxon>Verrucomicrobiota</taxon>
        <taxon>Verrucomicrobiia</taxon>
        <taxon>Verrucomicrobiales</taxon>
        <taxon>Rubritaleaceae</taxon>
        <taxon>Rubritalea</taxon>
    </lineage>
</organism>
<evidence type="ECO:0000313" key="1">
    <source>
        <dbReference type="EMBL" id="MFD2275098.1"/>
    </source>
</evidence>